<dbReference type="Gene3D" id="3.40.50.720">
    <property type="entry name" value="NAD(P)-binding Rossmann-like Domain"/>
    <property type="match status" value="1"/>
</dbReference>
<dbReference type="InterPro" id="IPR038770">
    <property type="entry name" value="Na+/solute_symporter_sf"/>
</dbReference>
<keyword evidence="2" id="KW-0813">Transport</keyword>
<keyword evidence="3" id="KW-0050">Antiport</keyword>
<evidence type="ECO:0000259" key="12">
    <source>
        <dbReference type="Pfam" id="PF02254"/>
    </source>
</evidence>
<dbReference type="AlphaFoldDB" id="A0A5C6D1K5"/>
<keyword evidence="6 10" id="KW-1133">Transmembrane helix</keyword>
<organism evidence="13 14">
    <name type="scientific">Bythopirellula polymerisocia</name>
    <dbReference type="NCBI Taxonomy" id="2528003"/>
    <lineage>
        <taxon>Bacteria</taxon>
        <taxon>Pseudomonadati</taxon>
        <taxon>Planctomycetota</taxon>
        <taxon>Planctomycetia</taxon>
        <taxon>Pirellulales</taxon>
        <taxon>Lacipirellulaceae</taxon>
        <taxon>Bythopirellula</taxon>
    </lineage>
</organism>
<evidence type="ECO:0000256" key="3">
    <source>
        <dbReference type="ARBA" id="ARBA00022449"/>
    </source>
</evidence>
<dbReference type="SUPFAM" id="SSF51735">
    <property type="entry name" value="NAD(P)-binding Rossmann-fold domains"/>
    <property type="match status" value="1"/>
</dbReference>
<dbReference type="Pfam" id="PF02254">
    <property type="entry name" value="TrkA_N"/>
    <property type="match status" value="1"/>
</dbReference>
<dbReference type="InterPro" id="IPR003148">
    <property type="entry name" value="RCK_N"/>
</dbReference>
<feature type="transmembrane region" description="Helical" evidence="10">
    <location>
        <begin position="20"/>
        <end position="41"/>
    </location>
</feature>
<dbReference type="GO" id="GO:1902600">
    <property type="term" value="P:proton transmembrane transport"/>
    <property type="evidence" value="ECO:0007669"/>
    <property type="project" value="InterPro"/>
</dbReference>
<keyword evidence="8 10" id="KW-0472">Membrane</keyword>
<feature type="transmembrane region" description="Helical" evidence="10">
    <location>
        <begin position="299"/>
        <end position="320"/>
    </location>
</feature>
<evidence type="ECO:0000256" key="8">
    <source>
        <dbReference type="ARBA" id="ARBA00023136"/>
    </source>
</evidence>
<keyword evidence="5 10" id="KW-0812">Transmembrane</keyword>
<evidence type="ECO:0000256" key="1">
    <source>
        <dbReference type="ARBA" id="ARBA00004651"/>
    </source>
</evidence>
<evidence type="ECO:0000256" key="5">
    <source>
        <dbReference type="ARBA" id="ARBA00022692"/>
    </source>
</evidence>
<keyword evidence="14" id="KW-1185">Reference proteome</keyword>
<dbReference type="InterPro" id="IPR006153">
    <property type="entry name" value="Cation/H_exchanger_TM"/>
</dbReference>
<feature type="domain" description="RCK N-terminal" evidence="12">
    <location>
        <begin position="408"/>
        <end position="498"/>
    </location>
</feature>
<comment type="caution">
    <text evidence="13">The sequence shown here is derived from an EMBL/GenBank/DDBJ whole genome shotgun (WGS) entry which is preliminary data.</text>
</comment>
<dbReference type="RefSeq" id="WP_146447547.1">
    <property type="nucleotide sequence ID" value="NZ_SJPS01000001.1"/>
</dbReference>
<evidence type="ECO:0000256" key="10">
    <source>
        <dbReference type="SAM" id="Phobius"/>
    </source>
</evidence>
<dbReference type="EMBL" id="SJPS01000001">
    <property type="protein sequence ID" value="TWU29537.1"/>
    <property type="molecule type" value="Genomic_DNA"/>
</dbReference>
<evidence type="ECO:0000313" key="13">
    <source>
        <dbReference type="EMBL" id="TWU29537.1"/>
    </source>
</evidence>
<feature type="transmembrane region" description="Helical" evidence="10">
    <location>
        <begin position="146"/>
        <end position="170"/>
    </location>
</feature>
<dbReference type="GO" id="GO:0005886">
    <property type="term" value="C:plasma membrane"/>
    <property type="evidence" value="ECO:0007669"/>
    <property type="project" value="UniProtKB-SubCell"/>
</dbReference>
<proteinExistence type="predicted"/>
<dbReference type="Pfam" id="PF00999">
    <property type="entry name" value="Na_H_Exchanger"/>
    <property type="match status" value="1"/>
</dbReference>
<evidence type="ECO:0000256" key="4">
    <source>
        <dbReference type="ARBA" id="ARBA00022475"/>
    </source>
</evidence>
<name>A0A5C6D1K5_9BACT</name>
<dbReference type="PANTHER" id="PTHR32507:SF0">
    <property type="entry name" value="NA(+)_H(+) ANTIPORTER 2-RELATED"/>
    <property type="match status" value="1"/>
</dbReference>
<evidence type="ECO:0000256" key="9">
    <source>
        <dbReference type="SAM" id="MobiDB-lite"/>
    </source>
</evidence>
<protein>
    <submittedName>
        <fullName evidence="13">K(+)/H(+) antiporter NhaP2</fullName>
    </submittedName>
</protein>
<reference evidence="13 14" key="1">
    <citation type="submission" date="2019-02" db="EMBL/GenBank/DDBJ databases">
        <title>Deep-cultivation of Planctomycetes and their phenomic and genomic characterization uncovers novel biology.</title>
        <authorList>
            <person name="Wiegand S."/>
            <person name="Jogler M."/>
            <person name="Boedeker C."/>
            <person name="Pinto D."/>
            <person name="Vollmers J."/>
            <person name="Rivas-Marin E."/>
            <person name="Kohn T."/>
            <person name="Peeters S.H."/>
            <person name="Heuer A."/>
            <person name="Rast P."/>
            <person name="Oberbeckmann S."/>
            <person name="Bunk B."/>
            <person name="Jeske O."/>
            <person name="Meyerdierks A."/>
            <person name="Storesund J.E."/>
            <person name="Kallscheuer N."/>
            <person name="Luecker S."/>
            <person name="Lage O.M."/>
            <person name="Pohl T."/>
            <person name="Merkel B.J."/>
            <person name="Hornburger P."/>
            <person name="Mueller R.-W."/>
            <person name="Bruemmer F."/>
            <person name="Labrenz M."/>
            <person name="Spormann A.M."/>
            <person name="Op Den Camp H."/>
            <person name="Overmann J."/>
            <person name="Amann R."/>
            <person name="Jetten M.S.M."/>
            <person name="Mascher T."/>
            <person name="Medema M.H."/>
            <person name="Devos D.P."/>
            <person name="Kaster A.-K."/>
            <person name="Ovreas L."/>
            <person name="Rohde M."/>
            <person name="Galperin M.Y."/>
            <person name="Jogler C."/>
        </authorList>
    </citation>
    <scope>NUCLEOTIDE SEQUENCE [LARGE SCALE GENOMIC DNA]</scope>
    <source>
        <strain evidence="13 14">Pla144</strain>
    </source>
</reference>
<evidence type="ECO:0000256" key="7">
    <source>
        <dbReference type="ARBA" id="ARBA00023065"/>
    </source>
</evidence>
<dbReference type="InterPro" id="IPR036291">
    <property type="entry name" value="NAD(P)-bd_dom_sf"/>
</dbReference>
<accession>A0A5C6D1K5</accession>
<feature type="transmembrane region" description="Helical" evidence="10">
    <location>
        <begin position="370"/>
        <end position="393"/>
    </location>
</feature>
<feature type="transmembrane region" description="Helical" evidence="10">
    <location>
        <begin position="340"/>
        <end position="358"/>
    </location>
</feature>
<comment type="subcellular location">
    <subcellularLocation>
        <location evidence="1">Cell membrane</location>
        <topology evidence="1">Multi-pass membrane protein</topology>
    </subcellularLocation>
</comment>
<feature type="transmembrane region" description="Helical" evidence="10">
    <location>
        <begin position="116"/>
        <end position="134"/>
    </location>
</feature>
<evidence type="ECO:0000313" key="14">
    <source>
        <dbReference type="Proteomes" id="UP000318437"/>
    </source>
</evidence>
<evidence type="ECO:0000259" key="11">
    <source>
        <dbReference type="Pfam" id="PF00999"/>
    </source>
</evidence>
<evidence type="ECO:0000256" key="2">
    <source>
        <dbReference type="ARBA" id="ARBA00022448"/>
    </source>
</evidence>
<dbReference type="OrthoDB" id="570124at2"/>
<sequence>MEYSLYIACILSLGMAVQWLAWRFQIPAIVLLLVSGFVLGQITDLQSGPHQELFFACVSLAVGIILFEGGLSLDFHEIKGVRGVIFRLVSLGLLSTWLLTAWLAHRVAGFSMEMSLLLGALLTVSGPTVIMPLLRQVQPEKRIGSLIKWEGIVNDPIGAVLAAIVFELILGRTTGSIASDSLISLGLTLLTALVLSISSALLIVQMLRRYWVPDYLQNPLVLALVVLVFALSNQLHHESGLVTITLLGVILANQRSVPIRHIVEFKENLRTLLISTLFIVLAARIKVDMHSLEMLGWRSVVFVALLILVVRPVAVFISTVGSNLSRSERLLLAWVHPRGIVAAAVSSLFALEIVRVLGPDNPLAQEANRFVLTVFLVIVVTVTVYGMPLSWIARRLGLSRQNPQGILFAGASPAVREIASAIMKEDFTVLVVDTNPRNNSTARMAGLPVVFASIGSELVREKTDLGGIGRLLAMTPNDEVNTLAATAYVERFGRSEVYQLATGESSNGINERQASYRKGRILFAKPTTFDELQKRYAEGQRVKSTLLSEDFTFDDFRDRYGDSALVLFRIDMAGKLIVATNETELTPQPGQKLIALVDAAEEEKAPSSKTNAAPIPNKQ</sequence>
<dbReference type="GO" id="GO:0006813">
    <property type="term" value="P:potassium ion transport"/>
    <property type="evidence" value="ECO:0007669"/>
    <property type="project" value="InterPro"/>
</dbReference>
<dbReference type="GO" id="GO:0015297">
    <property type="term" value="F:antiporter activity"/>
    <property type="evidence" value="ECO:0007669"/>
    <property type="project" value="UniProtKB-KW"/>
</dbReference>
<evidence type="ECO:0000256" key="6">
    <source>
        <dbReference type="ARBA" id="ARBA00022989"/>
    </source>
</evidence>
<keyword evidence="4" id="KW-1003">Cell membrane</keyword>
<keyword evidence="7" id="KW-0406">Ion transport</keyword>
<gene>
    <name evidence="13" type="primary">cvrA</name>
    <name evidence="13" type="ORF">Pla144_03150</name>
</gene>
<dbReference type="Proteomes" id="UP000318437">
    <property type="component" value="Unassembled WGS sequence"/>
</dbReference>
<feature type="transmembrane region" description="Helical" evidence="10">
    <location>
        <begin position="182"/>
        <end position="203"/>
    </location>
</feature>
<dbReference type="PANTHER" id="PTHR32507">
    <property type="entry name" value="NA(+)/H(+) ANTIPORTER 1"/>
    <property type="match status" value="1"/>
</dbReference>
<feature type="domain" description="Cation/H+ exchanger transmembrane" evidence="11">
    <location>
        <begin position="20"/>
        <end position="394"/>
    </location>
</feature>
<feature type="transmembrane region" description="Helical" evidence="10">
    <location>
        <begin position="85"/>
        <end position="104"/>
    </location>
</feature>
<dbReference type="Gene3D" id="1.20.1530.20">
    <property type="match status" value="1"/>
</dbReference>
<feature type="region of interest" description="Disordered" evidence="9">
    <location>
        <begin position="599"/>
        <end position="619"/>
    </location>
</feature>
<feature type="transmembrane region" description="Helical" evidence="10">
    <location>
        <begin position="53"/>
        <end position="73"/>
    </location>
</feature>